<proteinExistence type="predicted"/>
<dbReference type="AlphaFoldDB" id="A0A4P6ECB7"/>
<sequence length="139" mass="14535">MTIGAITAAAALVLGTTVPAAATTSTYNISAELGCGGNLFQSGNFRPHSSSDGASIKLTKDDWWRSIWKLRIGLRNASDVQVTKTLELDPGSRSTHTWKTPSDSTSIPGGSLAVNARVAINGNGSCVLFPPTFEGKLTQ</sequence>
<keyword evidence="3" id="KW-1185">Reference proteome</keyword>
<name>A0A4P6ECB7_9MICO</name>
<feature type="signal peptide" evidence="1">
    <location>
        <begin position="1"/>
        <end position="22"/>
    </location>
</feature>
<gene>
    <name evidence="2" type="ORF">ET475_06490</name>
</gene>
<dbReference type="KEGG" id="mprt:ET475_06490"/>
<dbReference type="EMBL" id="CP035494">
    <property type="protein sequence ID" value="QAY59674.1"/>
    <property type="molecule type" value="Genomic_DNA"/>
</dbReference>
<evidence type="ECO:0008006" key="4">
    <source>
        <dbReference type="Google" id="ProtNLM"/>
    </source>
</evidence>
<organism evidence="2 3">
    <name type="scientific">Microbacterium protaetiae</name>
    <dbReference type="NCBI Taxonomy" id="2509458"/>
    <lineage>
        <taxon>Bacteria</taxon>
        <taxon>Bacillati</taxon>
        <taxon>Actinomycetota</taxon>
        <taxon>Actinomycetes</taxon>
        <taxon>Micrococcales</taxon>
        <taxon>Microbacteriaceae</taxon>
        <taxon>Microbacterium</taxon>
    </lineage>
</organism>
<feature type="chain" id="PRO_5021028630" description="Secreted protein" evidence="1">
    <location>
        <begin position="23"/>
        <end position="139"/>
    </location>
</feature>
<evidence type="ECO:0000313" key="2">
    <source>
        <dbReference type="EMBL" id="QAY59674.1"/>
    </source>
</evidence>
<keyword evidence="1" id="KW-0732">Signal</keyword>
<accession>A0A4P6ECB7</accession>
<dbReference type="Proteomes" id="UP000293995">
    <property type="component" value="Chromosome"/>
</dbReference>
<evidence type="ECO:0000313" key="3">
    <source>
        <dbReference type="Proteomes" id="UP000293995"/>
    </source>
</evidence>
<reference evidence="2 3" key="1">
    <citation type="submission" date="2019-01" db="EMBL/GenBank/DDBJ databases">
        <title>Genome sequencing of strain DFW100M-13.</title>
        <authorList>
            <person name="Heo J."/>
            <person name="Kim S.-J."/>
            <person name="Kim J.-S."/>
            <person name="Hong S.-B."/>
            <person name="Kwon S.-W."/>
        </authorList>
    </citation>
    <scope>NUCLEOTIDE SEQUENCE [LARGE SCALE GENOMIC DNA]</scope>
    <source>
        <strain evidence="2 3">DFW100M-13</strain>
    </source>
</reference>
<dbReference type="RefSeq" id="WP_129387490.1">
    <property type="nucleotide sequence ID" value="NZ_CP035494.1"/>
</dbReference>
<protein>
    <recommendedName>
        <fullName evidence="4">Secreted protein</fullName>
    </recommendedName>
</protein>
<evidence type="ECO:0000256" key="1">
    <source>
        <dbReference type="SAM" id="SignalP"/>
    </source>
</evidence>